<gene>
    <name evidence="1" type="ORF">G9H71_21895</name>
</gene>
<dbReference type="SUPFAM" id="SSF58104">
    <property type="entry name" value="Methyl-accepting chemotaxis protein (MCP) signaling domain"/>
    <property type="match status" value="1"/>
</dbReference>
<organism evidence="1 2">
    <name type="scientific">Motilibacter deserti</name>
    <dbReference type="NCBI Taxonomy" id="2714956"/>
    <lineage>
        <taxon>Bacteria</taxon>
        <taxon>Bacillati</taxon>
        <taxon>Actinomycetota</taxon>
        <taxon>Actinomycetes</taxon>
        <taxon>Motilibacterales</taxon>
        <taxon>Motilibacteraceae</taxon>
        <taxon>Motilibacter</taxon>
    </lineage>
</organism>
<proteinExistence type="predicted"/>
<dbReference type="PANTHER" id="PTHR32089:SF112">
    <property type="entry name" value="LYSOZYME-LIKE PROTEIN-RELATED"/>
    <property type="match status" value="1"/>
</dbReference>
<feature type="non-terminal residue" evidence="1">
    <location>
        <position position="1"/>
    </location>
</feature>
<sequence>DDIGRRVHAIQTDSVSAVEAIGDIAAVVARINDYTSTIASAVEEQTAVTGEMNRSVSEAAGGTSLIADGIRDVAETAQSTAHSVTEAQQAAAELARMSADLEHHVAKFHY</sequence>
<name>A0ABX0H3W0_9ACTN</name>
<reference evidence="1 2" key="1">
    <citation type="submission" date="2020-03" db="EMBL/GenBank/DDBJ databases">
        <title>Two novel Motilibacter sp.</title>
        <authorList>
            <person name="Liu S."/>
        </authorList>
    </citation>
    <scope>NUCLEOTIDE SEQUENCE [LARGE SCALE GENOMIC DNA]</scope>
    <source>
        <strain evidence="1 2">E257</strain>
    </source>
</reference>
<dbReference type="EMBL" id="JAANNP010000168">
    <property type="protein sequence ID" value="NHC16442.1"/>
    <property type="molecule type" value="Genomic_DNA"/>
</dbReference>
<keyword evidence="2" id="KW-1185">Reference proteome</keyword>
<dbReference type="Proteomes" id="UP000800981">
    <property type="component" value="Unassembled WGS sequence"/>
</dbReference>
<accession>A0ABX0H3W0</accession>
<protein>
    <submittedName>
        <fullName evidence="1">Methyl-accepting chemotaxis protein</fullName>
    </submittedName>
</protein>
<evidence type="ECO:0000313" key="1">
    <source>
        <dbReference type="EMBL" id="NHC16442.1"/>
    </source>
</evidence>
<dbReference type="Gene3D" id="1.10.287.950">
    <property type="entry name" value="Methyl-accepting chemotaxis protein"/>
    <property type="match status" value="1"/>
</dbReference>
<evidence type="ECO:0000313" key="2">
    <source>
        <dbReference type="Proteomes" id="UP000800981"/>
    </source>
</evidence>
<dbReference type="PANTHER" id="PTHR32089">
    <property type="entry name" value="METHYL-ACCEPTING CHEMOTAXIS PROTEIN MCPB"/>
    <property type="match status" value="1"/>
</dbReference>
<comment type="caution">
    <text evidence="1">The sequence shown here is derived from an EMBL/GenBank/DDBJ whole genome shotgun (WGS) entry which is preliminary data.</text>
</comment>